<sequence length="131" mass="13483">MGDGTETRLGTVCEHADEIRGRLSGVDGASSLVDAVIAAAVEDRGVSAALDDLHRALVALGDGAGLHGYAAGAHRVGALNPAPSGIGLPRPASALYRCPQGRCSRTWEPNPAEDPPTCRVGDRPLRAPRRA</sequence>
<evidence type="ECO:0000313" key="3">
    <source>
        <dbReference type="Proteomes" id="UP001356095"/>
    </source>
</evidence>
<reference evidence="2 3" key="1">
    <citation type="submission" date="2023-08" db="EMBL/GenBank/DDBJ databases">
        <authorList>
            <person name="Girao M."/>
            <person name="Carvalho M.F."/>
        </authorList>
    </citation>
    <scope>NUCLEOTIDE SEQUENCE [LARGE SCALE GENOMIC DNA]</scope>
    <source>
        <strain evidence="2 3">CT-R113</strain>
    </source>
</reference>
<organism evidence="2 3">
    <name type="scientific">Nocardiopsis codii</name>
    <dbReference type="NCBI Taxonomy" id="3065942"/>
    <lineage>
        <taxon>Bacteria</taxon>
        <taxon>Bacillati</taxon>
        <taxon>Actinomycetota</taxon>
        <taxon>Actinomycetes</taxon>
        <taxon>Streptosporangiales</taxon>
        <taxon>Nocardiopsidaceae</taxon>
        <taxon>Nocardiopsis</taxon>
    </lineage>
</organism>
<protein>
    <submittedName>
        <fullName evidence="2">Uncharacterized protein</fullName>
    </submittedName>
</protein>
<name>A0ABU7K8K5_9ACTN</name>
<accession>A0ABU7K8K5</accession>
<dbReference type="RefSeq" id="WP_330092347.1">
    <property type="nucleotide sequence ID" value="NZ_JAUZMY010000013.1"/>
</dbReference>
<feature type="region of interest" description="Disordered" evidence="1">
    <location>
        <begin position="107"/>
        <end position="131"/>
    </location>
</feature>
<keyword evidence="3" id="KW-1185">Reference proteome</keyword>
<dbReference type="Proteomes" id="UP001356095">
    <property type="component" value="Unassembled WGS sequence"/>
</dbReference>
<dbReference type="EMBL" id="JAUZMY010000013">
    <property type="protein sequence ID" value="MEE2038576.1"/>
    <property type="molecule type" value="Genomic_DNA"/>
</dbReference>
<proteinExistence type="predicted"/>
<gene>
    <name evidence="2" type="ORF">Q8791_15230</name>
</gene>
<evidence type="ECO:0000313" key="2">
    <source>
        <dbReference type="EMBL" id="MEE2038576.1"/>
    </source>
</evidence>
<evidence type="ECO:0000256" key="1">
    <source>
        <dbReference type="SAM" id="MobiDB-lite"/>
    </source>
</evidence>
<comment type="caution">
    <text evidence="2">The sequence shown here is derived from an EMBL/GenBank/DDBJ whole genome shotgun (WGS) entry which is preliminary data.</text>
</comment>